<name>A0A1F5RZV0_9BACT</name>
<comment type="caution">
    <text evidence="1">The sequence shown here is derived from an EMBL/GenBank/DDBJ whole genome shotgun (WGS) entry which is preliminary data.</text>
</comment>
<dbReference type="AlphaFoldDB" id="A0A1F5RZV0"/>
<evidence type="ECO:0000313" key="2">
    <source>
        <dbReference type="Proteomes" id="UP000178682"/>
    </source>
</evidence>
<gene>
    <name evidence="1" type="ORF">A3G56_02040</name>
</gene>
<dbReference type="Proteomes" id="UP000178682">
    <property type="component" value="Unassembled WGS sequence"/>
</dbReference>
<protein>
    <submittedName>
        <fullName evidence="1">Uncharacterized protein</fullName>
    </submittedName>
</protein>
<proteinExistence type="predicted"/>
<sequence length="85" mass="9380">MVYVTVEIINPCSGESQCHPLIALVDKIFSDQGCRITTKNHHNGSILVKGKVSSLTNAQSIKGMFCNGDGSVKEEYQRRILAVNW</sequence>
<organism evidence="1 2">
    <name type="scientific">Candidatus Falkowbacteria bacterium RIFCSPLOWO2_12_FULL_45_10</name>
    <dbReference type="NCBI Taxonomy" id="1797990"/>
    <lineage>
        <taxon>Bacteria</taxon>
        <taxon>Candidatus Falkowiibacteriota</taxon>
    </lineage>
</organism>
<accession>A0A1F5RZV0</accession>
<evidence type="ECO:0000313" key="1">
    <source>
        <dbReference type="EMBL" id="OGF19926.1"/>
    </source>
</evidence>
<reference evidence="1 2" key="1">
    <citation type="journal article" date="2016" name="Nat. Commun.">
        <title>Thousands of microbial genomes shed light on interconnected biogeochemical processes in an aquifer system.</title>
        <authorList>
            <person name="Anantharaman K."/>
            <person name="Brown C.T."/>
            <person name="Hug L.A."/>
            <person name="Sharon I."/>
            <person name="Castelle C.J."/>
            <person name="Probst A.J."/>
            <person name="Thomas B.C."/>
            <person name="Singh A."/>
            <person name="Wilkins M.J."/>
            <person name="Karaoz U."/>
            <person name="Brodie E.L."/>
            <person name="Williams K.H."/>
            <person name="Hubbard S.S."/>
            <person name="Banfield J.F."/>
        </authorList>
    </citation>
    <scope>NUCLEOTIDE SEQUENCE [LARGE SCALE GENOMIC DNA]</scope>
</reference>
<dbReference type="EMBL" id="MFFX01000003">
    <property type="protein sequence ID" value="OGF19926.1"/>
    <property type="molecule type" value="Genomic_DNA"/>
</dbReference>